<accession>K5DHN5</accession>
<comment type="caution">
    <text evidence="2">The sequence shown here is derived from an EMBL/GenBank/DDBJ whole genome shotgun (WGS) entry which is preliminary data.</text>
</comment>
<reference evidence="2 3" key="1">
    <citation type="journal article" date="2013" name="Mar. Genomics">
        <title>Expression of sulfatases in Rhodopirellula baltica and the diversity of sulfatases in the genus Rhodopirellula.</title>
        <authorList>
            <person name="Wegner C.E."/>
            <person name="Richter-Heitmann T."/>
            <person name="Klindworth A."/>
            <person name="Klockow C."/>
            <person name="Richter M."/>
            <person name="Achstetter T."/>
            <person name="Glockner F.O."/>
            <person name="Harder J."/>
        </authorList>
    </citation>
    <scope>NUCLEOTIDE SEQUENCE [LARGE SCALE GENOMIC DNA]</scope>
    <source>
        <strain evidence="2 3">SH28</strain>
    </source>
</reference>
<keyword evidence="1" id="KW-1133">Transmembrane helix</keyword>
<gene>
    <name evidence="2" type="ORF">RBSH_02671</name>
</gene>
<dbReference type="PATRIC" id="fig|993517.3.peg.2880"/>
<keyword evidence="1" id="KW-0812">Transmembrane</keyword>
<dbReference type="Pfam" id="PF08592">
    <property type="entry name" value="Anthrone_oxy"/>
    <property type="match status" value="1"/>
</dbReference>
<dbReference type="Proteomes" id="UP000007993">
    <property type="component" value="Unassembled WGS sequence"/>
</dbReference>
<keyword evidence="1" id="KW-0472">Membrane</keyword>
<dbReference type="EMBL" id="AMCW01000074">
    <property type="protein sequence ID" value="EKK01973.1"/>
    <property type="molecule type" value="Genomic_DNA"/>
</dbReference>
<name>K5DHN5_RHOBT</name>
<proteinExistence type="predicted"/>
<dbReference type="InterPro" id="IPR013901">
    <property type="entry name" value="Anthrone_oxy"/>
</dbReference>
<sequence>MFFHTVLVSATLLCSLVAGFLFAFAVVAMPGIGRLNDRSFIRAFQVIDGVIQDNQPFFMFVWIGSAVAIIVAAVIGFSQIDGADRTLLIAAAVVYLLGVQLPTVRINIPLNNKIQAIDVEQKDDQELLAARADFEDQWNRWNVFRTVASITIALSLHVLLLRI</sequence>
<feature type="transmembrane region" description="Helical" evidence="1">
    <location>
        <begin position="87"/>
        <end position="108"/>
    </location>
</feature>
<dbReference type="AlphaFoldDB" id="K5DHN5"/>
<evidence type="ECO:0000313" key="2">
    <source>
        <dbReference type="EMBL" id="EKK01973.1"/>
    </source>
</evidence>
<evidence type="ECO:0000313" key="3">
    <source>
        <dbReference type="Proteomes" id="UP000007993"/>
    </source>
</evidence>
<feature type="transmembrane region" description="Helical" evidence="1">
    <location>
        <begin position="143"/>
        <end position="161"/>
    </location>
</feature>
<protein>
    <submittedName>
        <fullName evidence="2">Integral-membrane protein</fullName>
    </submittedName>
</protein>
<dbReference type="RefSeq" id="WP_007332393.1">
    <property type="nucleotide sequence ID" value="NZ_AMCW01000074.1"/>
</dbReference>
<feature type="transmembrane region" description="Helical" evidence="1">
    <location>
        <begin position="57"/>
        <end position="75"/>
    </location>
</feature>
<evidence type="ECO:0000256" key="1">
    <source>
        <dbReference type="SAM" id="Phobius"/>
    </source>
</evidence>
<organism evidence="2 3">
    <name type="scientific">Rhodopirellula baltica SH28</name>
    <dbReference type="NCBI Taxonomy" id="993517"/>
    <lineage>
        <taxon>Bacteria</taxon>
        <taxon>Pseudomonadati</taxon>
        <taxon>Planctomycetota</taxon>
        <taxon>Planctomycetia</taxon>
        <taxon>Pirellulales</taxon>
        <taxon>Pirellulaceae</taxon>
        <taxon>Rhodopirellula</taxon>
    </lineage>
</organism>